<dbReference type="InterPro" id="IPR000182">
    <property type="entry name" value="GNAT_dom"/>
</dbReference>
<dbReference type="PANTHER" id="PTHR10545:SF29">
    <property type="entry name" value="GH14572P-RELATED"/>
    <property type="match status" value="1"/>
</dbReference>
<name>A0A2S5STB6_9BURK</name>
<dbReference type="GO" id="GO:0008080">
    <property type="term" value="F:N-acetyltransferase activity"/>
    <property type="evidence" value="ECO:0007669"/>
    <property type="project" value="TreeGrafter"/>
</dbReference>
<dbReference type="PANTHER" id="PTHR10545">
    <property type="entry name" value="DIAMINE N-ACETYLTRANSFERASE"/>
    <property type="match status" value="1"/>
</dbReference>
<dbReference type="Gene3D" id="3.40.630.30">
    <property type="match status" value="1"/>
</dbReference>
<evidence type="ECO:0000313" key="5">
    <source>
        <dbReference type="EMBL" id="PPE65978.1"/>
    </source>
</evidence>
<organism evidence="5 6">
    <name type="scientific">Caldimonas caldifontis</name>
    <dbReference type="NCBI Taxonomy" id="1452508"/>
    <lineage>
        <taxon>Bacteria</taxon>
        <taxon>Pseudomonadati</taxon>
        <taxon>Pseudomonadota</taxon>
        <taxon>Betaproteobacteria</taxon>
        <taxon>Burkholderiales</taxon>
        <taxon>Sphaerotilaceae</taxon>
        <taxon>Caldimonas</taxon>
    </lineage>
</organism>
<protein>
    <submittedName>
        <fullName evidence="5">GNAT family N-acetyltransferase</fullName>
    </submittedName>
</protein>
<sequence>MAILRPAEPRDVDDIVRLIIALAEYEKLTHLLRITPEKLQAQLFGPRPAAEAVVAEVDEAGSVRTAGFALFFTNFSTFLCQPGLYLEDLFVLPEYRGHGIGKALLQHLGRLAVERGCGRFEWSVLDWNEPAIRFYEAMGATVMPDWRICRVTGDALARFAH</sequence>
<evidence type="ECO:0000256" key="1">
    <source>
        <dbReference type="ARBA" id="ARBA00008694"/>
    </source>
</evidence>
<dbReference type="AlphaFoldDB" id="A0A2S5STB6"/>
<dbReference type="FunFam" id="3.40.630.30:FF:000064">
    <property type="entry name" value="GNAT family acetyltransferase"/>
    <property type="match status" value="1"/>
</dbReference>
<reference evidence="5 6" key="1">
    <citation type="submission" date="2018-02" db="EMBL/GenBank/DDBJ databases">
        <title>Reclassifiation of [Polyangium] brachysporum DSM 7029 as Guopingzhaonella breviflexa gen. nov., sp. nov., a member of the family Comamonadaceae.</title>
        <authorList>
            <person name="Tang B."/>
        </authorList>
    </citation>
    <scope>NUCLEOTIDE SEQUENCE [LARGE SCALE GENOMIC DNA]</scope>
    <source>
        <strain evidence="5 6">BCRC 80649</strain>
    </source>
</reference>
<dbReference type="PROSITE" id="PS51186">
    <property type="entry name" value="GNAT"/>
    <property type="match status" value="1"/>
</dbReference>
<keyword evidence="6" id="KW-1185">Reference proteome</keyword>
<dbReference type="InterPro" id="IPR051016">
    <property type="entry name" value="Diverse_Substrate_AcTransf"/>
</dbReference>
<proteinExistence type="inferred from homology"/>
<feature type="domain" description="N-acetyltransferase" evidence="4">
    <location>
        <begin position="2"/>
        <end position="161"/>
    </location>
</feature>
<dbReference type="RefSeq" id="WP_104302927.1">
    <property type="nucleotide sequence ID" value="NZ_PSNX01000010.1"/>
</dbReference>
<evidence type="ECO:0000313" key="6">
    <source>
        <dbReference type="Proteomes" id="UP000238605"/>
    </source>
</evidence>
<gene>
    <name evidence="5" type="ORF">C1704_11835</name>
</gene>
<evidence type="ECO:0000259" key="4">
    <source>
        <dbReference type="PROSITE" id="PS51186"/>
    </source>
</evidence>
<dbReference type="CDD" id="cd04301">
    <property type="entry name" value="NAT_SF"/>
    <property type="match status" value="1"/>
</dbReference>
<dbReference type="InterPro" id="IPR016181">
    <property type="entry name" value="Acyl_CoA_acyltransferase"/>
</dbReference>
<accession>A0A2S5STB6</accession>
<keyword evidence="3" id="KW-0012">Acyltransferase</keyword>
<dbReference type="Proteomes" id="UP000238605">
    <property type="component" value="Unassembled WGS sequence"/>
</dbReference>
<dbReference type="Pfam" id="PF00583">
    <property type="entry name" value="Acetyltransf_1"/>
    <property type="match status" value="1"/>
</dbReference>
<keyword evidence="2 5" id="KW-0808">Transferase</keyword>
<dbReference type="EMBL" id="PSNX01000010">
    <property type="protein sequence ID" value="PPE65978.1"/>
    <property type="molecule type" value="Genomic_DNA"/>
</dbReference>
<evidence type="ECO:0000256" key="2">
    <source>
        <dbReference type="ARBA" id="ARBA00022679"/>
    </source>
</evidence>
<evidence type="ECO:0000256" key="3">
    <source>
        <dbReference type="ARBA" id="ARBA00023315"/>
    </source>
</evidence>
<dbReference type="OrthoDB" id="5295305at2"/>
<comment type="similarity">
    <text evidence="1">Belongs to the acetyltransferase family.</text>
</comment>
<comment type="caution">
    <text evidence="5">The sequence shown here is derived from an EMBL/GenBank/DDBJ whole genome shotgun (WGS) entry which is preliminary data.</text>
</comment>
<dbReference type="SUPFAM" id="SSF55729">
    <property type="entry name" value="Acyl-CoA N-acyltransferases (Nat)"/>
    <property type="match status" value="1"/>
</dbReference>